<dbReference type="EMBL" id="KB298795">
    <property type="protein sequence ID" value="ELU08738.1"/>
    <property type="molecule type" value="Genomic_DNA"/>
</dbReference>
<dbReference type="Proteomes" id="UP000014760">
    <property type="component" value="Unassembled WGS sequence"/>
</dbReference>
<evidence type="ECO:0000313" key="3">
    <source>
        <dbReference type="EnsemblMetazoa" id="CapteP212935"/>
    </source>
</evidence>
<reference evidence="3" key="3">
    <citation type="submission" date="2015-06" db="UniProtKB">
        <authorList>
            <consortium name="EnsemblMetazoa"/>
        </authorList>
    </citation>
    <scope>IDENTIFICATION</scope>
</reference>
<proteinExistence type="predicted"/>
<dbReference type="EMBL" id="AMQN01042142">
    <property type="status" value="NOT_ANNOTATED_CDS"/>
    <property type="molecule type" value="Genomic_DNA"/>
</dbReference>
<name>R7URH3_CAPTE</name>
<dbReference type="OMA" id="YWAQLLM"/>
<gene>
    <name evidence="2" type="ORF">CAPTEDRAFT_212935</name>
</gene>
<dbReference type="PANTHER" id="PTHR33244">
    <property type="entry name" value="INTEGRASE CATALYTIC DOMAIN-CONTAINING PROTEIN-RELATED"/>
    <property type="match status" value="1"/>
</dbReference>
<feature type="region of interest" description="Disordered" evidence="1">
    <location>
        <begin position="148"/>
        <end position="204"/>
    </location>
</feature>
<sequence>MGRQIRNTLPTLPKNLQPAWPADDIVHLRDGERKEKAKNYYDAKHGATPLPVLQRGQRVFVADRKEPGVVVGADDMPRSVLVQVGNRTIRRNRHDLRLLPAECNSGRAVADLPSSTLPDTSSLAILDHRSSIGDPAVAPNPCVVPSRAMESSSVPVPCDSPSCSNSVHVPSGVSPSYPPTPLPSSTPVHTRSGRQIRPPERLDL</sequence>
<accession>R7URH3</accession>
<evidence type="ECO:0000313" key="2">
    <source>
        <dbReference type="EMBL" id="ELU08738.1"/>
    </source>
</evidence>
<evidence type="ECO:0000256" key="1">
    <source>
        <dbReference type="SAM" id="MobiDB-lite"/>
    </source>
</evidence>
<organism evidence="2">
    <name type="scientific">Capitella teleta</name>
    <name type="common">Polychaete worm</name>
    <dbReference type="NCBI Taxonomy" id="283909"/>
    <lineage>
        <taxon>Eukaryota</taxon>
        <taxon>Metazoa</taxon>
        <taxon>Spiralia</taxon>
        <taxon>Lophotrochozoa</taxon>
        <taxon>Annelida</taxon>
        <taxon>Polychaeta</taxon>
        <taxon>Sedentaria</taxon>
        <taxon>Scolecida</taxon>
        <taxon>Capitellidae</taxon>
        <taxon>Capitella</taxon>
    </lineage>
</organism>
<feature type="compositionally biased region" description="Low complexity" evidence="1">
    <location>
        <begin position="151"/>
        <end position="167"/>
    </location>
</feature>
<dbReference type="AlphaFoldDB" id="R7URH3"/>
<reference evidence="4" key="1">
    <citation type="submission" date="2012-12" db="EMBL/GenBank/DDBJ databases">
        <authorList>
            <person name="Hellsten U."/>
            <person name="Grimwood J."/>
            <person name="Chapman J.A."/>
            <person name="Shapiro H."/>
            <person name="Aerts A."/>
            <person name="Otillar R.P."/>
            <person name="Terry A.Y."/>
            <person name="Boore J.L."/>
            <person name="Simakov O."/>
            <person name="Marletaz F."/>
            <person name="Cho S.-J."/>
            <person name="Edsinger-Gonzales E."/>
            <person name="Havlak P."/>
            <person name="Kuo D.-H."/>
            <person name="Larsson T."/>
            <person name="Lv J."/>
            <person name="Arendt D."/>
            <person name="Savage R."/>
            <person name="Osoegawa K."/>
            <person name="de Jong P."/>
            <person name="Lindberg D.R."/>
            <person name="Seaver E.C."/>
            <person name="Weisblat D.A."/>
            <person name="Putnam N.H."/>
            <person name="Grigoriev I.V."/>
            <person name="Rokhsar D.S."/>
        </authorList>
    </citation>
    <scope>NUCLEOTIDE SEQUENCE</scope>
    <source>
        <strain evidence="4">I ESC-2004</strain>
    </source>
</reference>
<protein>
    <submittedName>
        <fullName evidence="2 3">Uncharacterized protein</fullName>
    </submittedName>
</protein>
<dbReference type="HOGENOM" id="CLU_1350045_0_0_1"/>
<reference evidence="2 4" key="2">
    <citation type="journal article" date="2013" name="Nature">
        <title>Insights into bilaterian evolution from three spiralian genomes.</title>
        <authorList>
            <person name="Simakov O."/>
            <person name="Marletaz F."/>
            <person name="Cho S.J."/>
            <person name="Edsinger-Gonzales E."/>
            <person name="Havlak P."/>
            <person name="Hellsten U."/>
            <person name="Kuo D.H."/>
            <person name="Larsson T."/>
            <person name="Lv J."/>
            <person name="Arendt D."/>
            <person name="Savage R."/>
            <person name="Osoegawa K."/>
            <person name="de Jong P."/>
            <person name="Grimwood J."/>
            <person name="Chapman J.A."/>
            <person name="Shapiro H."/>
            <person name="Aerts A."/>
            <person name="Otillar R.P."/>
            <person name="Terry A.Y."/>
            <person name="Boore J.L."/>
            <person name="Grigoriev I.V."/>
            <person name="Lindberg D.R."/>
            <person name="Seaver E.C."/>
            <person name="Weisblat D.A."/>
            <person name="Putnam N.H."/>
            <person name="Rokhsar D.S."/>
        </authorList>
    </citation>
    <scope>NUCLEOTIDE SEQUENCE</scope>
    <source>
        <strain evidence="2 4">I ESC-2004</strain>
    </source>
</reference>
<evidence type="ECO:0000313" key="4">
    <source>
        <dbReference type="Proteomes" id="UP000014760"/>
    </source>
</evidence>
<dbReference type="EnsemblMetazoa" id="CapteT212935">
    <property type="protein sequence ID" value="CapteP212935"/>
    <property type="gene ID" value="CapteG212935"/>
</dbReference>
<dbReference type="PANTHER" id="PTHR33244:SF3">
    <property type="entry name" value="PEPTIDASE A2 DOMAIN-CONTAINING PROTEIN"/>
    <property type="match status" value="1"/>
</dbReference>
<keyword evidence="4" id="KW-1185">Reference proteome</keyword>
<dbReference type="OrthoDB" id="5957142at2759"/>